<dbReference type="EMBL" id="LHYB01000040">
    <property type="protein sequence ID" value="KXB04317.1"/>
    <property type="molecule type" value="Genomic_DNA"/>
</dbReference>
<evidence type="ECO:0000313" key="1">
    <source>
        <dbReference type="EMBL" id="KXB04317.1"/>
    </source>
</evidence>
<reference evidence="1 2" key="1">
    <citation type="journal article" date="2016" name="Sci. Rep.">
        <title>Metabolic traits of an uncultured archaeal lineage -MSBL1- from brine pools of the Red Sea.</title>
        <authorList>
            <person name="Mwirichia R."/>
            <person name="Alam I."/>
            <person name="Rashid M."/>
            <person name="Vinu M."/>
            <person name="Ba-Alawi W."/>
            <person name="Anthony Kamau A."/>
            <person name="Kamanda Ngugi D."/>
            <person name="Goker M."/>
            <person name="Klenk H.P."/>
            <person name="Bajic V."/>
            <person name="Stingl U."/>
        </authorList>
    </citation>
    <scope>NUCLEOTIDE SEQUENCE [LARGE SCALE GENOMIC DNA]</scope>
    <source>
        <strain evidence="1">SCGC-AAA261O19</strain>
    </source>
</reference>
<sequence>MAEEIQPMEEEWDNLIILDACRYDYFERICDNYLSGNLKKVISPGSGTSEWLRRVFDNKKFDDIVYVSANPFINPRGSNLVEGFNGRECFYKVIDVWDRGWDDEEELKKLQSEAFINAKKFSLENQQERHD</sequence>
<proteinExistence type="predicted"/>
<organism evidence="1 2">
    <name type="scientific">candidate division MSBL1 archaeon SCGC-AAA261O19</name>
    <dbReference type="NCBI Taxonomy" id="1698277"/>
    <lineage>
        <taxon>Archaea</taxon>
        <taxon>Methanobacteriati</taxon>
        <taxon>Methanobacteriota</taxon>
        <taxon>candidate division MSBL1</taxon>
    </lineage>
</organism>
<dbReference type="Proteomes" id="UP000070076">
    <property type="component" value="Unassembled WGS sequence"/>
</dbReference>
<gene>
    <name evidence="1" type="ORF">AKJ48_03015</name>
</gene>
<keyword evidence="2" id="KW-1185">Reference proteome</keyword>
<accession>A0A133VD24</accession>
<comment type="caution">
    <text evidence="1">The sequence shown here is derived from an EMBL/GenBank/DDBJ whole genome shotgun (WGS) entry which is preliminary data.</text>
</comment>
<feature type="non-terminal residue" evidence="1">
    <location>
        <position position="131"/>
    </location>
</feature>
<protein>
    <submittedName>
        <fullName evidence="1">Uncharacterized protein</fullName>
    </submittedName>
</protein>
<evidence type="ECO:0000313" key="2">
    <source>
        <dbReference type="Proteomes" id="UP000070076"/>
    </source>
</evidence>
<name>A0A133VD24_9EURY</name>
<dbReference type="AlphaFoldDB" id="A0A133VD24"/>